<dbReference type="Gene3D" id="1.25.40.10">
    <property type="entry name" value="Tetratricopeptide repeat domain"/>
    <property type="match status" value="2"/>
</dbReference>
<reference evidence="4 5" key="1">
    <citation type="journal article" date="2023" name="G3 (Bethesda)">
        <title>A chromosome-length genome assembly and annotation of blackberry (Rubus argutus, cv. 'Hillquist').</title>
        <authorList>
            <person name="Bruna T."/>
            <person name="Aryal R."/>
            <person name="Dudchenko O."/>
            <person name="Sargent D.J."/>
            <person name="Mead D."/>
            <person name="Buti M."/>
            <person name="Cavallini A."/>
            <person name="Hytonen T."/>
            <person name="Andres J."/>
            <person name="Pham M."/>
            <person name="Weisz D."/>
            <person name="Mascagni F."/>
            <person name="Usai G."/>
            <person name="Natali L."/>
            <person name="Bassil N."/>
            <person name="Fernandez G.E."/>
            <person name="Lomsadze A."/>
            <person name="Armour M."/>
            <person name="Olukolu B."/>
            <person name="Poorten T."/>
            <person name="Britton C."/>
            <person name="Davik J."/>
            <person name="Ashrafi H."/>
            <person name="Aiden E.L."/>
            <person name="Borodovsky M."/>
            <person name="Worthington M."/>
        </authorList>
    </citation>
    <scope>NUCLEOTIDE SEQUENCE [LARGE SCALE GENOMIC DNA]</scope>
    <source>
        <strain evidence="4">PI 553951</strain>
    </source>
</reference>
<organism evidence="4 5">
    <name type="scientific">Rubus argutus</name>
    <name type="common">Southern blackberry</name>
    <dbReference type="NCBI Taxonomy" id="59490"/>
    <lineage>
        <taxon>Eukaryota</taxon>
        <taxon>Viridiplantae</taxon>
        <taxon>Streptophyta</taxon>
        <taxon>Embryophyta</taxon>
        <taxon>Tracheophyta</taxon>
        <taxon>Spermatophyta</taxon>
        <taxon>Magnoliopsida</taxon>
        <taxon>eudicotyledons</taxon>
        <taxon>Gunneridae</taxon>
        <taxon>Pentapetalae</taxon>
        <taxon>rosids</taxon>
        <taxon>fabids</taxon>
        <taxon>Rosales</taxon>
        <taxon>Rosaceae</taxon>
        <taxon>Rosoideae</taxon>
        <taxon>Rosoideae incertae sedis</taxon>
        <taxon>Rubus</taxon>
    </lineage>
</organism>
<dbReference type="NCBIfam" id="TIGR00756">
    <property type="entry name" value="PPR"/>
    <property type="match status" value="2"/>
</dbReference>
<accession>A0AAW1XCF7</accession>
<name>A0AAW1XCF7_RUBAR</name>
<evidence type="ECO:0000313" key="5">
    <source>
        <dbReference type="Proteomes" id="UP001457282"/>
    </source>
</evidence>
<dbReference type="AlphaFoldDB" id="A0AAW1XCF7"/>
<evidence type="ECO:0000256" key="1">
    <source>
        <dbReference type="ARBA" id="ARBA00007626"/>
    </source>
</evidence>
<gene>
    <name evidence="4" type="ORF">M0R45_020746</name>
</gene>
<dbReference type="InterPro" id="IPR011990">
    <property type="entry name" value="TPR-like_helical_dom_sf"/>
</dbReference>
<dbReference type="Pfam" id="PF13041">
    <property type="entry name" value="PPR_2"/>
    <property type="match status" value="1"/>
</dbReference>
<evidence type="ECO:0000256" key="3">
    <source>
        <dbReference type="PROSITE-ProRule" id="PRU00708"/>
    </source>
</evidence>
<feature type="repeat" description="PPR" evidence="3">
    <location>
        <begin position="406"/>
        <end position="443"/>
    </location>
</feature>
<evidence type="ECO:0008006" key="6">
    <source>
        <dbReference type="Google" id="ProtNLM"/>
    </source>
</evidence>
<sequence length="470" mass="53052">MEKMVALRSLYRSVRSVAVNRQLLCHPPRQHYTSYSTGAAARRTLSNISPLMTEHHSSDDYGSWGVGSRRFLHGESLNTATIQYLYDRIEEEAPDRLEKYAFEMHDYLMEEGLEEEANRLFKPFLQKKRAKVPAVAVLTLMMHTFLSSGETDKAVKVLSHMSATGVSPSTFTYFILVASLAIAATSNSDPGPALSQGRACSDPCLIRYAKKYFLEMLDKGMKPNKVYVKVFEGIACWETKEELREFLALIKAKGFVSEFIVEEGHIEDAIKGMKLLHDLEKTPDKEMQRVFRDWRIRGNEKQRMSMVNRMVEDGNGEEAWLLFGKQAVETCMQNMVVAYTCAMEAYINAGKINGALDLYQRMLADGYAPCSYTYAVLIKALAADPSFFGVAKMFFLEMMEKGKRPNAATYSAVLEGFAMQEDKAAAEEGKEFVKVMMQKGFLPNAEVVREVLKGRPTPFVTRVMDIISSK</sequence>
<keyword evidence="2" id="KW-0677">Repeat</keyword>
<feature type="repeat" description="PPR" evidence="3">
    <location>
        <begin position="134"/>
        <end position="168"/>
    </location>
</feature>
<comment type="caution">
    <text evidence="4">The sequence shown here is derived from an EMBL/GenBank/DDBJ whole genome shotgun (WGS) entry which is preliminary data.</text>
</comment>
<dbReference type="PANTHER" id="PTHR47941">
    <property type="entry name" value="PENTATRICOPEPTIDE REPEAT-CONTAINING PROTEIN 3, MITOCHONDRIAL"/>
    <property type="match status" value="1"/>
</dbReference>
<protein>
    <recommendedName>
        <fullName evidence="6">Pentatricopeptide repeat-containing protein</fullName>
    </recommendedName>
</protein>
<proteinExistence type="inferred from homology"/>
<comment type="similarity">
    <text evidence="1">Belongs to the PPR family. P subfamily.</text>
</comment>
<feature type="repeat" description="PPR" evidence="3">
    <location>
        <begin position="335"/>
        <end position="369"/>
    </location>
</feature>
<evidence type="ECO:0000313" key="4">
    <source>
        <dbReference type="EMBL" id="KAK9933553.1"/>
    </source>
</evidence>
<dbReference type="Proteomes" id="UP001457282">
    <property type="component" value="Unassembled WGS sequence"/>
</dbReference>
<dbReference type="InterPro" id="IPR002885">
    <property type="entry name" value="PPR_rpt"/>
</dbReference>
<dbReference type="PROSITE" id="PS51375">
    <property type="entry name" value="PPR"/>
    <property type="match status" value="3"/>
</dbReference>
<dbReference type="EMBL" id="JBEDUW010000004">
    <property type="protein sequence ID" value="KAK9933553.1"/>
    <property type="molecule type" value="Genomic_DNA"/>
</dbReference>
<keyword evidence="5" id="KW-1185">Reference proteome</keyword>
<evidence type="ECO:0000256" key="2">
    <source>
        <dbReference type="ARBA" id="ARBA00022737"/>
    </source>
</evidence>